<dbReference type="AlphaFoldDB" id="A0AAD4GDR1"/>
<keyword evidence="3" id="KW-1185">Reference proteome</keyword>
<reference evidence="2" key="2">
    <citation type="journal article" date="2020" name="Nat. Commun.">
        <title>Large-scale genome sequencing of mycorrhizal fungi provides insights into the early evolution of symbiotic traits.</title>
        <authorList>
            <person name="Miyauchi S."/>
            <person name="Kiss E."/>
            <person name="Kuo A."/>
            <person name="Drula E."/>
            <person name="Kohler A."/>
            <person name="Sanchez-Garcia M."/>
            <person name="Morin E."/>
            <person name="Andreopoulos B."/>
            <person name="Barry K.W."/>
            <person name="Bonito G."/>
            <person name="Buee M."/>
            <person name="Carver A."/>
            <person name="Chen C."/>
            <person name="Cichocki N."/>
            <person name="Clum A."/>
            <person name="Culley D."/>
            <person name="Crous P.W."/>
            <person name="Fauchery L."/>
            <person name="Girlanda M."/>
            <person name="Hayes R.D."/>
            <person name="Keri Z."/>
            <person name="LaButti K."/>
            <person name="Lipzen A."/>
            <person name="Lombard V."/>
            <person name="Magnuson J."/>
            <person name="Maillard F."/>
            <person name="Murat C."/>
            <person name="Nolan M."/>
            <person name="Ohm R.A."/>
            <person name="Pangilinan J."/>
            <person name="Pereira M.F."/>
            <person name="Perotto S."/>
            <person name="Peter M."/>
            <person name="Pfister S."/>
            <person name="Riley R."/>
            <person name="Sitrit Y."/>
            <person name="Stielow J.B."/>
            <person name="Szollosi G."/>
            <person name="Zifcakova L."/>
            <person name="Stursova M."/>
            <person name="Spatafora J.W."/>
            <person name="Tedersoo L."/>
            <person name="Vaario L.M."/>
            <person name="Yamada A."/>
            <person name="Yan M."/>
            <person name="Wang P."/>
            <person name="Xu J."/>
            <person name="Bruns T."/>
            <person name="Baldrian P."/>
            <person name="Vilgalys R."/>
            <person name="Dunand C."/>
            <person name="Henrissat B."/>
            <person name="Grigoriev I.V."/>
            <person name="Hibbett D."/>
            <person name="Nagy L.G."/>
            <person name="Martin F.M."/>
        </authorList>
    </citation>
    <scope>NUCLEOTIDE SEQUENCE</scope>
    <source>
        <strain evidence="2">BED1</strain>
    </source>
</reference>
<evidence type="ECO:0000256" key="1">
    <source>
        <dbReference type="SAM" id="MobiDB-lite"/>
    </source>
</evidence>
<sequence>MACVGTKKQNSFSPLDTLSPPPPNQSSRAQHQRNPLKKGPVQDSSPIAVKSQQNGDQRYDQRKQPNAARPNARKKSNVPSVCISLSSLQLPDARIGSRHEIGITPSVKTKDPGFAPPRYHPDFRTNQSMLE</sequence>
<gene>
    <name evidence="2" type="ORF">L210DRAFT_2229524</name>
</gene>
<dbReference type="Proteomes" id="UP001194468">
    <property type="component" value="Unassembled WGS sequence"/>
</dbReference>
<accession>A0AAD4GDR1</accession>
<feature type="region of interest" description="Disordered" evidence="1">
    <location>
        <begin position="1"/>
        <end position="80"/>
    </location>
</feature>
<protein>
    <submittedName>
        <fullName evidence="2">Uncharacterized protein</fullName>
    </submittedName>
</protein>
<proteinExistence type="predicted"/>
<reference evidence="2" key="1">
    <citation type="submission" date="2019-10" db="EMBL/GenBank/DDBJ databases">
        <authorList>
            <consortium name="DOE Joint Genome Institute"/>
            <person name="Kuo A."/>
            <person name="Miyauchi S."/>
            <person name="Kiss E."/>
            <person name="Drula E."/>
            <person name="Kohler A."/>
            <person name="Sanchez-Garcia M."/>
            <person name="Andreopoulos B."/>
            <person name="Barry K.W."/>
            <person name="Bonito G."/>
            <person name="Buee M."/>
            <person name="Carver A."/>
            <person name="Chen C."/>
            <person name="Cichocki N."/>
            <person name="Clum A."/>
            <person name="Culley D."/>
            <person name="Crous P.W."/>
            <person name="Fauchery L."/>
            <person name="Girlanda M."/>
            <person name="Hayes R."/>
            <person name="Keri Z."/>
            <person name="LaButti K."/>
            <person name="Lipzen A."/>
            <person name="Lombard V."/>
            <person name="Magnuson J."/>
            <person name="Maillard F."/>
            <person name="Morin E."/>
            <person name="Murat C."/>
            <person name="Nolan M."/>
            <person name="Ohm R."/>
            <person name="Pangilinan J."/>
            <person name="Pereira M."/>
            <person name="Perotto S."/>
            <person name="Peter M."/>
            <person name="Riley R."/>
            <person name="Sitrit Y."/>
            <person name="Stielow B."/>
            <person name="Szollosi G."/>
            <person name="Zifcakova L."/>
            <person name="Stursova M."/>
            <person name="Spatafora J.W."/>
            <person name="Tedersoo L."/>
            <person name="Vaario L.-M."/>
            <person name="Yamada A."/>
            <person name="Yan M."/>
            <person name="Wang P."/>
            <person name="Xu J."/>
            <person name="Bruns T."/>
            <person name="Baldrian P."/>
            <person name="Vilgalys R."/>
            <person name="Henrissat B."/>
            <person name="Grigoriev I.V."/>
            <person name="Hibbett D."/>
            <person name="Nagy L.G."/>
            <person name="Martin F.M."/>
        </authorList>
    </citation>
    <scope>NUCLEOTIDE SEQUENCE</scope>
    <source>
        <strain evidence="2">BED1</strain>
    </source>
</reference>
<feature type="compositionally biased region" description="Polar residues" evidence="1">
    <location>
        <begin position="7"/>
        <end position="16"/>
    </location>
</feature>
<evidence type="ECO:0000313" key="2">
    <source>
        <dbReference type="EMBL" id="KAF8438836.1"/>
    </source>
</evidence>
<feature type="compositionally biased region" description="Polar residues" evidence="1">
    <location>
        <begin position="42"/>
        <end position="56"/>
    </location>
</feature>
<organism evidence="2 3">
    <name type="scientific">Boletus edulis BED1</name>
    <dbReference type="NCBI Taxonomy" id="1328754"/>
    <lineage>
        <taxon>Eukaryota</taxon>
        <taxon>Fungi</taxon>
        <taxon>Dikarya</taxon>
        <taxon>Basidiomycota</taxon>
        <taxon>Agaricomycotina</taxon>
        <taxon>Agaricomycetes</taxon>
        <taxon>Agaricomycetidae</taxon>
        <taxon>Boletales</taxon>
        <taxon>Boletineae</taxon>
        <taxon>Boletaceae</taxon>
        <taxon>Boletoideae</taxon>
        <taxon>Boletus</taxon>
    </lineage>
</organism>
<name>A0AAD4GDR1_BOLED</name>
<comment type="caution">
    <text evidence="2">The sequence shown here is derived from an EMBL/GenBank/DDBJ whole genome shotgun (WGS) entry which is preliminary data.</text>
</comment>
<dbReference type="EMBL" id="WHUW01000015">
    <property type="protein sequence ID" value="KAF8438836.1"/>
    <property type="molecule type" value="Genomic_DNA"/>
</dbReference>
<evidence type="ECO:0000313" key="3">
    <source>
        <dbReference type="Proteomes" id="UP001194468"/>
    </source>
</evidence>
<feature type="region of interest" description="Disordered" evidence="1">
    <location>
        <begin position="96"/>
        <end position="131"/>
    </location>
</feature>